<dbReference type="SUPFAM" id="SSF53300">
    <property type="entry name" value="vWA-like"/>
    <property type="match status" value="1"/>
</dbReference>
<feature type="domain" description="VWFA" evidence="3">
    <location>
        <begin position="95"/>
        <end position="199"/>
    </location>
</feature>
<dbReference type="RefSeq" id="WP_105042524.1">
    <property type="nucleotide sequence ID" value="NZ_MQWA01000001.1"/>
</dbReference>
<proteinExistence type="predicted"/>
<organism evidence="4 5">
    <name type="scientific">Rubritalea profundi</name>
    <dbReference type="NCBI Taxonomy" id="1658618"/>
    <lineage>
        <taxon>Bacteria</taxon>
        <taxon>Pseudomonadati</taxon>
        <taxon>Verrucomicrobiota</taxon>
        <taxon>Verrucomicrobiia</taxon>
        <taxon>Verrucomicrobiales</taxon>
        <taxon>Rubritaleaceae</taxon>
        <taxon>Rubritalea</taxon>
    </lineage>
</organism>
<evidence type="ECO:0000259" key="3">
    <source>
        <dbReference type="Pfam" id="PF13519"/>
    </source>
</evidence>
<feature type="transmembrane region" description="Helical" evidence="1">
    <location>
        <begin position="6"/>
        <end position="27"/>
    </location>
</feature>
<keyword evidence="1" id="KW-1133">Transmembrane helix</keyword>
<accession>A0A2S7U0J3</accession>
<dbReference type="NCBIfam" id="TIGR02226">
    <property type="entry name" value="two_anch"/>
    <property type="match status" value="1"/>
</dbReference>
<evidence type="ECO:0000259" key="2">
    <source>
        <dbReference type="Pfam" id="PF07584"/>
    </source>
</evidence>
<dbReference type="PANTHER" id="PTHR37464:SF1">
    <property type="entry name" value="BLL2463 PROTEIN"/>
    <property type="match status" value="1"/>
</dbReference>
<name>A0A2S7U0J3_9BACT</name>
<dbReference type="InterPro" id="IPR036465">
    <property type="entry name" value="vWFA_dom_sf"/>
</dbReference>
<keyword evidence="5" id="KW-1185">Reference proteome</keyword>
<protein>
    <recommendedName>
        <fullName evidence="6">VWFA domain-containing protein</fullName>
    </recommendedName>
</protein>
<dbReference type="OrthoDB" id="200205at2"/>
<evidence type="ECO:0000313" key="4">
    <source>
        <dbReference type="EMBL" id="PQJ28027.1"/>
    </source>
</evidence>
<dbReference type="Pfam" id="PF07584">
    <property type="entry name" value="BatA"/>
    <property type="match status" value="1"/>
</dbReference>
<evidence type="ECO:0008006" key="6">
    <source>
        <dbReference type="Google" id="ProtNLM"/>
    </source>
</evidence>
<evidence type="ECO:0000313" key="5">
    <source>
        <dbReference type="Proteomes" id="UP000239907"/>
    </source>
</evidence>
<dbReference type="EMBL" id="MQWA01000001">
    <property type="protein sequence ID" value="PQJ28027.1"/>
    <property type="molecule type" value="Genomic_DNA"/>
</dbReference>
<dbReference type="Gene3D" id="3.40.50.410">
    <property type="entry name" value="von Willebrand factor, type A domain"/>
    <property type="match status" value="1"/>
</dbReference>
<evidence type="ECO:0000256" key="1">
    <source>
        <dbReference type="SAM" id="Phobius"/>
    </source>
</evidence>
<gene>
    <name evidence="4" type="ORF">BSZ32_05610</name>
</gene>
<feature type="domain" description="Aerotolerance regulator N-terminal" evidence="2">
    <location>
        <begin position="6"/>
        <end position="78"/>
    </location>
</feature>
<sequence>MSFITTYPALLWILALVTVPILVHLFARSRPPSYAFSDTAFLKILLKKTARLRKPQDWLTLLLRTLACLALLLAILHPLLVARDPNVVAGAQNNIILVIDQSASMSARDGATTRFDKAISEASKLLNDLKPDKANIIWARASAKSEYPEPAPNLQFLHEALQNAESVNETSAGPSALSIAIGQLQKTQGSREIFLISDFQKNSWNGAQTALPDSIKLTKIKVASQTPNNVAVTELSCSPSSPIIGQDTLIRAKLSNFSDQNQHLSSYLNIAGSRQSKSIDIPAHGQVEVLFTASFSKSGQLPITVSIDEDTYPADDSRHLILDIDSGLQITSLERNPSASSETLDRVASALPWLKHSSVKNISKIGPADILFIHDWDGSNIKQLEQISQNTTLIVDPSISCGNAAIEELFSLKSPSSVINRSSNSDGWEATISDPSSPVFQLFASGEYGNPAAGVFHKRMDLPISWSNAEHITSFISYTDNTPAILSSNTATPRLLWNLPISPTDSSWALQEPFLPFIAELLLHIRPDSKLNEQEFLSGSPLFWSLPDEIDASSVTLQKDADAPSPTQVNRDDLSTVLLSEEPAAPGIFSWKIGNHVSHLNYVNFPSPESDLQTLTPDSLTFGQTLASEDVLRNDALSQGVPLWPYFLAAGILLLFAESFASTPQKITIAD</sequence>
<keyword evidence="1" id="KW-0812">Transmembrane</keyword>
<dbReference type="PANTHER" id="PTHR37464">
    <property type="entry name" value="BLL2463 PROTEIN"/>
    <property type="match status" value="1"/>
</dbReference>
<comment type="caution">
    <text evidence="4">The sequence shown here is derived from an EMBL/GenBank/DDBJ whole genome shotgun (WGS) entry which is preliminary data.</text>
</comment>
<dbReference type="InterPro" id="IPR002035">
    <property type="entry name" value="VWF_A"/>
</dbReference>
<dbReference type="AlphaFoldDB" id="A0A2S7U0J3"/>
<dbReference type="InterPro" id="IPR024163">
    <property type="entry name" value="Aerotolerance_reg_N"/>
</dbReference>
<dbReference type="InterPro" id="IPR011933">
    <property type="entry name" value="Double_TM_dom"/>
</dbReference>
<dbReference type="Pfam" id="PF13519">
    <property type="entry name" value="VWA_2"/>
    <property type="match status" value="1"/>
</dbReference>
<dbReference type="Proteomes" id="UP000239907">
    <property type="component" value="Unassembled WGS sequence"/>
</dbReference>
<feature type="transmembrane region" description="Helical" evidence="1">
    <location>
        <begin position="61"/>
        <end position="80"/>
    </location>
</feature>
<reference evidence="4 5" key="1">
    <citation type="submission" date="2016-12" db="EMBL/GenBank/DDBJ databases">
        <title>Study of bacterial adaptation to deep sea.</title>
        <authorList>
            <person name="Song J."/>
            <person name="Yoshizawa S."/>
            <person name="Kogure K."/>
        </authorList>
    </citation>
    <scope>NUCLEOTIDE SEQUENCE [LARGE SCALE GENOMIC DNA]</scope>
    <source>
        <strain evidence="4 5">SAORIC-165</strain>
    </source>
</reference>
<keyword evidence="1" id="KW-0472">Membrane</keyword>